<dbReference type="Proteomes" id="UP000823388">
    <property type="component" value="Chromosome 9K"/>
</dbReference>
<dbReference type="AlphaFoldDB" id="A0A8T0NR58"/>
<reference evidence="1" key="1">
    <citation type="submission" date="2020-05" db="EMBL/GenBank/DDBJ databases">
        <title>WGS assembly of Panicum virgatum.</title>
        <authorList>
            <person name="Lovell J.T."/>
            <person name="Jenkins J."/>
            <person name="Shu S."/>
            <person name="Juenger T.E."/>
            <person name="Schmutz J."/>
        </authorList>
    </citation>
    <scope>NUCLEOTIDE SEQUENCE</scope>
    <source>
        <strain evidence="1">AP13</strain>
    </source>
</reference>
<keyword evidence="2" id="KW-1185">Reference proteome</keyword>
<accession>A0A8T0NR58</accession>
<name>A0A8T0NR58_PANVG</name>
<evidence type="ECO:0000313" key="2">
    <source>
        <dbReference type="Proteomes" id="UP000823388"/>
    </source>
</evidence>
<comment type="caution">
    <text evidence="1">The sequence shown here is derived from an EMBL/GenBank/DDBJ whole genome shotgun (WGS) entry which is preliminary data.</text>
</comment>
<dbReference type="EMBL" id="CM029053">
    <property type="protein sequence ID" value="KAG2549726.1"/>
    <property type="molecule type" value="Genomic_DNA"/>
</dbReference>
<evidence type="ECO:0000313" key="1">
    <source>
        <dbReference type="EMBL" id="KAG2549726.1"/>
    </source>
</evidence>
<sequence length="69" mass="7906">MLIHTAFRQTTVCWFLNSSPSTSVGSFSCQELGERAGVCLERMYCDAREAAMMWRARGRMWKAIRDVAK</sequence>
<organism evidence="1 2">
    <name type="scientific">Panicum virgatum</name>
    <name type="common">Blackwell switchgrass</name>
    <dbReference type="NCBI Taxonomy" id="38727"/>
    <lineage>
        <taxon>Eukaryota</taxon>
        <taxon>Viridiplantae</taxon>
        <taxon>Streptophyta</taxon>
        <taxon>Embryophyta</taxon>
        <taxon>Tracheophyta</taxon>
        <taxon>Spermatophyta</taxon>
        <taxon>Magnoliopsida</taxon>
        <taxon>Liliopsida</taxon>
        <taxon>Poales</taxon>
        <taxon>Poaceae</taxon>
        <taxon>PACMAD clade</taxon>
        <taxon>Panicoideae</taxon>
        <taxon>Panicodae</taxon>
        <taxon>Paniceae</taxon>
        <taxon>Panicinae</taxon>
        <taxon>Panicum</taxon>
        <taxon>Panicum sect. Hiantes</taxon>
    </lineage>
</organism>
<protein>
    <submittedName>
        <fullName evidence="1">Uncharacterized protein</fullName>
    </submittedName>
</protein>
<gene>
    <name evidence="1" type="ORF">PVAP13_9KG257113</name>
</gene>
<proteinExistence type="predicted"/>